<dbReference type="Proteomes" id="UP001272137">
    <property type="component" value="Unassembled WGS sequence"/>
</dbReference>
<dbReference type="EMBL" id="QXCT01000002">
    <property type="protein sequence ID" value="MDW9257339.1"/>
    <property type="molecule type" value="Genomic_DNA"/>
</dbReference>
<feature type="region of interest" description="Disordered" evidence="1">
    <location>
        <begin position="38"/>
        <end position="69"/>
    </location>
</feature>
<protein>
    <submittedName>
        <fullName evidence="2">Uncharacterized protein</fullName>
    </submittedName>
</protein>
<sequence>MPDAGRINRGAAHLASRISHLAPNLAETFRIRPAARAEGVARNHAAASTTASGRERTSRERRCACRDAP</sequence>
<organism evidence="2 3">
    <name type="scientific">Burkholderia thailandensis</name>
    <dbReference type="NCBI Taxonomy" id="57975"/>
    <lineage>
        <taxon>Bacteria</taxon>
        <taxon>Pseudomonadati</taxon>
        <taxon>Pseudomonadota</taxon>
        <taxon>Betaproteobacteria</taxon>
        <taxon>Burkholderiales</taxon>
        <taxon>Burkholderiaceae</taxon>
        <taxon>Burkholderia</taxon>
        <taxon>pseudomallei group</taxon>
    </lineage>
</organism>
<evidence type="ECO:0000313" key="2">
    <source>
        <dbReference type="EMBL" id="MDW9257339.1"/>
    </source>
</evidence>
<dbReference type="AlphaFoldDB" id="A0AAW9D629"/>
<feature type="compositionally biased region" description="Basic and acidic residues" evidence="1">
    <location>
        <begin position="53"/>
        <end position="69"/>
    </location>
</feature>
<comment type="caution">
    <text evidence="2">The sequence shown here is derived from an EMBL/GenBank/DDBJ whole genome shotgun (WGS) entry which is preliminary data.</text>
</comment>
<evidence type="ECO:0000313" key="3">
    <source>
        <dbReference type="Proteomes" id="UP001272137"/>
    </source>
</evidence>
<name>A0AAW9D629_BURTH</name>
<accession>A0AAW9D629</accession>
<reference evidence="2" key="1">
    <citation type="submission" date="2018-08" db="EMBL/GenBank/DDBJ databases">
        <title>Identification of Burkholderia cepacia strains that express a Burkholderia pseudomallei-like capsular polysaccharide.</title>
        <authorList>
            <person name="Burtnick M.N."/>
            <person name="Vongsouvath M."/>
            <person name="Newton P."/>
            <person name="Wuthiekanun V."/>
            <person name="Limmathurotsakul D."/>
            <person name="Brett P.J."/>
            <person name="Chantratita N."/>
            <person name="Dance D.A."/>
        </authorList>
    </citation>
    <scope>NUCLEOTIDE SEQUENCE</scope>
    <source>
        <strain evidence="2">SBXCC001</strain>
    </source>
</reference>
<gene>
    <name evidence="2" type="ORF">C7S16_0545</name>
</gene>
<proteinExistence type="predicted"/>
<evidence type="ECO:0000256" key="1">
    <source>
        <dbReference type="SAM" id="MobiDB-lite"/>
    </source>
</evidence>